<dbReference type="AlphaFoldDB" id="B4VW46"/>
<sequence>MQANYSVSDIQQLFEFLKNQGTFQFPSLENGLFAAALLKSDTEYTDYTSVWVRDNLYIAHAHYVMGEVKIALKTVKALISYFNKYRWRFIKIIEGEADPQNVMERPHVRFDGKNLAEINQKWAHAQNDALGFFLWFYCQLATQGLLNPEADDFAVLTLFPHYFQAIRYWQDEDSGHWEETRKLEASSVGGVVAGLKALQTLLNQREKWSEIQECDRAFSPSFLTELIAQGESTLETILPAECIQPEPKKNRPYDTALLFLIYPLQLVPEDTASMTDSTLDCNLVLLEKITISSRR</sequence>
<dbReference type="InterPro" id="IPR011613">
    <property type="entry name" value="GH15-like"/>
</dbReference>
<dbReference type="SUPFAM" id="SSF48208">
    <property type="entry name" value="Six-hairpin glycosidases"/>
    <property type="match status" value="1"/>
</dbReference>
<dbReference type="STRING" id="118168.MC7420_5713"/>
<dbReference type="Proteomes" id="UP000003835">
    <property type="component" value="Unassembled WGS sequence"/>
</dbReference>
<dbReference type="RefSeq" id="WP_006102597.1">
    <property type="nucleotide sequence ID" value="NZ_DS989855.1"/>
</dbReference>
<dbReference type="HOGENOM" id="CLU_942360_0_0_3"/>
<dbReference type="Gene3D" id="1.50.10.10">
    <property type="match status" value="1"/>
</dbReference>
<dbReference type="Pfam" id="PF00723">
    <property type="entry name" value="Glyco_hydro_15"/>
    <property type="match status" value="1"/>
</dbReference>
<feature type="domain" description="GH15-like" evidence="1">
    <location>
        <begin position="25"/>
        <end position="212"/>
    </location>
</feature>
<evidence type="ECO:0000313" key="2">
    <source>
        <dbReference type="EMBL" id="EDX73833.1"/>
    </source>
</evidence>
<keyword evidence="3" id="KW-1185">Reference proteome</keyword>
<gene>
    <name evidence="2" type="ORF">MC7420_5713</name>
</gene>
<evidence type="ECO:0000313" key="3">
    <source>
        <dbReference type="Proteomes" id="UP000003835"/>
    </source>
</evidence>
<dbReference type="InterPro" id="IPR012341">
    <property type="entry name" value="6hp_glycosidase-like_sf"/>
</dbReference>
<name>B4VW46_9CYAN</name>
<reference evidence="2 3" key="1">
    <citation type="submission" date="2008-07" db="EMBL/GenBank/DDBJ databases">
        <authorList>
            <person name="Tandeau de Marsac N."/>
            <person name="Ferriera S."/>
            <person name="Johnson J."/>
            <person name="Kravitz S."/>
            <person name="Beeson K."/>
            <person name="Sutton G."/>
            <person name="Rogers Y.-H."/>
            <person name="Friedman R."/>
            <person name="Frazier M."/>
            <person name="Venter J.C."/>
        </authorList>
    </citation>
    <scope>NUCLEOTIDE SEQUENCE [LARGE SCALE GENOMIC DNA]</scope>
    <source>
        <strain evidence="2 3">PCC 7420</strain>
    </source>
</reference>
<protein>
    <recommendedName>
        <fullName evidence="1">GH15-like domain-containing protein</fullName>
    </recommendedName>
</protein>
<dbReference type="EMBL" id="DS989855">
    <property type="protein sequence ID" value="EDX73833.1"/>
    <property type="molecule type" value="Genomic_DNA"/>
</dbReference>
<accession>B4VW46</accession>
<dbReference type="InterPro" id="IPR008928">
    <property type="entry name" value="6-hairpin_glycosidase_sf"/>
</dbReference>
<evidence type="ECO:0000259" key="1">
    <source>
        <dbReference type="Pfam" id="PF00723"/>
    </source>
</evidence>
<proteinExistence type="predicted"/>
<dbReference type="eggNOG" id="COG3387">
    <property type="taxonomic scope" value="Bacteria"/>
</dbReference>
<organism evidence="2 3">
    <name type="scientific">Coleofasciculus chthonoplastes PCC 7420</name>
    <dbReference type="NCBI Taxonomy" id="118168"/>
    <lineage>
        <taxon>Bacteria</taxon>
        <taxon>Bacillati</taxon>
        <taxon>Cyanobacteriota</taxon>
        <taxon>Cyanophyceae</taxon>
        <taxon>Coleofasciculales</taxon>
        <taxon>Coleofasciculaceae</taxon>
        <taxon>Coleofasciculus</taxon>
    </lineage>
</organism>
<dbReference type="GO" id="GO:0005975">
    <property type="term" value="P:carbohydrate metabolic process"/>
    <property type="evidence" value="ECO:0007669"/>
    <property type="project" value="InterPro"/>
</dbReference>